<evidence type="ECO:0000313" key="3">
    <source>
        <dbReference type="Proteomes" id="UP001595997"/>
    </source>
</evidence>
<feature type="transmembrane region" description="Helical" evidence="1">
    <location>
        <begin position="97"/>
        <end position="114"/>
    </location>
</feature>
<name>A0ABV9A450_9ACTN</name>
<dbReference type="RefSeq" id="WP_386446097.1">
    <property type="nucleotide sequence ID" value="NZ_JBHSFH010000005.1"/>
</dbReference>
<dbReference type="EMBL" id="JBHSFH010000005">
    <property type="protein sequence ID" value="MFC4494677.1"/>
    <property type="molecule type" value="Genomic_DNA"/>
</dbReference>
<evidence type="ECO:0000313" key="2">
    <source>
        <dbReference type="EMBL" id="MFC4494677.1"/>
    </source>
</evidence>
<proteinExistence type="predicted"/>
<keyword evidence="1" id="KW-0812">Transmembrane</keyword>
<sequence length="129" mass="12750">MRSPRSAAARAAIVLGLGAASSTVLGIADTSPWRFIALDGTGTLILLALAALAVVAGVLALPGLIALAGAAFVAMAVVQLIQLGWADTNLMGGNGSTMALLLGFGVGLLALAPAPPAPRQPERQPADES</sequence>
<protein>
    <recommendedName>
        <fullName evidence="4">Integral membrane protein</fullName>
    </recommendedName>
</protein>
<evidence type="ECO:0000256" key="1">
    <source>
        <dbReference type="SAM" id="Phobius"/>
    </source>
</evidence>
<dbReference type="Proteomes" id="UP001595997">
    <property type="component" value="Unassembled WGS sequence"/>
</dbReference>
<keyword evidence="1" id="KW-0472">Membrane</keyword>
<comment type="caution">
    <text evidence="2">The sequence shown here is derived from an EMBL/GenBank/DDBJ whole genome shotgun (WGS) entry which is preliminary data.</text>
</comment>
<feature type="transmembrane region" description="Helical" evidence="1">
    <location>
        <begin position="64"/>
        <end position="85"/>
    </location>
</feature>
<gene>
    <name evidence="2" type="ORF">ACFPA8_11090</name>
</gene>
<evidence type="ECO:0008006" key="4">
    <source>
        <dbReference type="Google" id="ProtNLM"/>
    </source>
</evidence>
<reference evidence="3" key="1">
    <citation type="journal article" date="2019" name="Int. J. Syst. Evol. Microbiol.">
        <title>The Global Catalogue of Microorganisms (GCM) 10K type strain sequencing project: providing services to taxonomists for standard genome sequencing and annotation.</title>
        <authorList>
            <consortium name="The Broad Institute Genomics Platform"/>
            <consortium name="The Broad Institute Genome Sequencing Center for Infectious Disease"/>
            <person name="Wu L."/>
            <person name="Ma J."/>
        </authorList>
    </citation>
    <scope>NUCLEOTIDE SEQUENCE [LARGE SCALE GENOMIC DNA]</scope>
    <source>
        <strain evidence="3">CGMCC 4.7357</strain>
    </source>
</reference>
<keyword evidence="1" id="KW-1133">Transmembrane helix</keyword>
<organism evidence="2 3">
    <name type="scientific">Streptomyces ovatisporus</name>
    <dbReference type="NCBI Taxonomy" id="1128682"/>
    <lineage>
        <taxon>Bacteria</taxon>
        <taxon>Bacillati</taxon>
        <taxon>Actinomycetota</taxon>
        <taxon>Actinomycetes</taxon>
        <taxon>Kitasatosporales</taxon>
        <taxon>Streptomycetaceae</taxon>
        <taxon>Streptomyces</taxon>
    </lineage>
</organism>
<accession>A0ABV9A450</accession>
<keyword evidence="3" id="KW-1185">Reference proteome</keyword>